<evidence type="ECO:0000256" key="3">
    <source>
        <dbReference type="ARBA" id="ARBA00022989"/>
    </source>
</evidence>
<dbReference type="EMBL" id="UFQS01000718">
    <property type="protein sequence ID" value="SSX06403.1"/>
    <property type="molecule type" value="Genomic_DNA"/>
</dbReference>
<evidence type="ECO:0000313" key="7">
    <source>
        <dbReference type="EMBL" id="SSX06403.1"/>
    </source>
</evidence>
<comment type="subcellular location">
    <subcellularLocation>
        <location evidence="1">Membrane</location>
        <topology evidence="1">Multi-pass membrane protein</topology>
    </subcellularLocation>
</comment>
<dbReference type="SUPFAM" id="SSF81321">
    <property type="entry name" value="Family A G protein-coupled receptor-like"/>
    <property type="match status" value="1"/>
</dbReference>
<organism evidence="7">
    <name type="scientific">Culicoides sonorensis</name>
    <name type="common">Biting midge</name>
    <dbReference type="NCBI Taxonomy" id="179676"/>
    <lineage>
        <taxon>Eukaryota</taxon>
        <taxon>Metazoa</taxon>
        <taxon>Ecdysozoa</taxon>
        <taxon>Arthropoda</taxon>
        <taxon>Hexapoda</taxon>
        <taxon>Insecta</taxon>
        <taxon>Pterygota</taxon>
        <taxon>Neoptera</taxon>
        <taxon>Endopterygota</taxon>
        <taxon>Diptera</taxon>
        <taxon>Nematocera</taxon>
        <taxon>Chironomoidea</taxon>
        <taxon>Ceratopogonidae</taxon>
        <taxon>Ceratopogoninae</taxon>
        <taxon>Culicoides</taxon>
        <taxon>Monoculicoides</taxon>
    </lineage>
</organism>
<feature type="transmembrane region" description="Helical" evidence="5">
    <location>
        <begin position="515"/>
        <end position="538"/>
    </location>
</feature>
<evidence type="ECO:0000313" key="8">
    <source>
        <dbReference type="EMBL" id="SSX26756.1"/>
    </source>
</evidence>
<dbReference type="InterPro" id="IPR051384">
    <property type="entry name" value="Mth_GPCR"/>
</dbReference>
<evidence type="ECO:0000256" key="5">
    <source>
        <dbReference type="SAM" id="Phobius"/>
    </source>
</evidence>
<accession>A0A336KTJ3</accession>
<name>A0A336KTJ3_CULSO</name>
<dbReference type="Pfam" id="PF00002">
    <property type="entry name" value="7tm_2"/>
    <property type="match status" value="1"/>
</dbReference>
<protein>
    <submittedName>
        <fullName evidence="7">CSON013820 protein</fullName>
    </submittedName>
</protein>
<reference evidence="7" key="1">
    <citation type="submission" date="2018-04" db="EMBL/GenBank/DDBJ databases">
        <authorList>
            <person name="Go L.Y."/>
            <person name="Mitchell J.A."/>
        </authorList>
    </citation>
    <scope>NUCLEOTIDE SEQUENCE</scope>
    <source>
        <tissue evidence="7">Whole organism</tissue>
    </source>
</reference>
<dbReference type="GO" id="GO:0008528">
    <property type="term" value="F:G protein-coupled peptide receptor activity"/>
    <property type="evidence" value="ECO:0007669"/>
    <property type="project" value="TreeGrafter"/>
</dbReference>
<dbReference type="Gene3D" id="1.20.1070.10">
    <property type="entry name" value="Rhodopsin 7-helix transmembrane proteins"/>
    <property type="match status" value="1"/>
</dbReference>
<evidence type="ECO:0000256" key="2">
    <source>
        <dbReference type="ARBA" id="ARBA00022692"/>
    </source>
</evidence>
<dbReference type="InterPro" id="IPR000832">
    <property type="entry name" value="GPCR_2_secretin-like"/>
</dbReference>
<evidence type="ECO:0000259" key="6">
    <source>
        <dbReference type="PROSITE" id="PS50261"/>
    </source>
</evidence>
<evidence type="ECO:0000256" key="1">
    <source>
        <dbReference type="ARBA" id="ARBA00004141"/>
    </source>
</evidence>
<proteinExistence type="predicted"/>
<feature type="transmembrane region" description="Helical" evidence="5">
    <location>
        <begin position="648"/>
        <end position="670"/>
    </location>
</feature>
<sequence>MQVVILNVYLIFHVFTCKILIITCLNKHTMTQNSLMFLSKEGDNFESQKIIIRRCCSETETLLKDSKSSKYSCIEKEENGTRLDFIEISESLIGIPECKIQTKHEKCVDLLNNRAVEVFCAHSTIAGKILYVLSHRPLAIMRKCCSGNEIYDSAHQKCVTHQNGTHLNRKYFNQFKAHKGHIVIANETFPISTENQIIVQYNFNINDTNFPFKPEFMTHLTPELKSYDYCIDLTMNHNEFHWMLQVSKSKDICKSIPCIRKCCLVGEQIKIINGSSECAPYKGSIKPKFYNIQNWYSSNQIIEEKDVDECAPYKGSIKPKFYNIQNWYSSNQIIEEKDVDVYGIRQQKNCKKYILDPFFTFEDIHYIDYKTGNLFVNASLKPFKHDQYCLEIVGDVMETFICQQDESNETNYYKAVALMLSIIGFALTLIVYILFPKQLHGNIHGKIVMCYDISFLLAYTSLLIIQFIYANSKYCKIIAYLTYFNFITGFIWTNIMCFDIWLTIVKGASRSSKRLIFYIGYSITFSGALLMILCLAQHTELMPYYLRPDFGETKCWFNDRDTMILGTYFLFPLGLIILVNSVFFILTIIHCNKVKREITRAQRTSVREKKKRLFQANKAIISMNLKLFIVMGMSWILEVISALDSKRIIYYITDTFNALLGVFIFIIFVCKGRVLQLIKKRLGIQEEPVQITRTTSASAKRTHLIDTKATKPLQVQVVECKSAEE</sequence>
<feature type="domain" description="G-protein coupled receptors family 2 profile 2" evidence="6">
    <location>
        <begin position="410"/>
        <end position="672"/>
    </location>
</feature>
<evidence type="ECO:0000256" key="4">
    <source>
        <dbReference type="ARBA" id="ARBA00023136"/>
    </source>
</evidence>
<feature type="transmembrane region" description="Helical" evidence="5">
    <location>
        <begin position="568"/>
        <end position="592"/>
    </location>
</feature>
<dbReference type="PROSITE" id="PS50261">
    <property type="entry name" value="G_PROTEIN_RECEP_F2_4"/>
    <property type="match status" value="1"/>
</dbReference>
<gene>
    <name evidence="7" type="primary">CSON013820</name>
</gene>
<feature type="transmembrane region" description="Helical" evidence="5">
    <location>
        <begin position="613"/>
        <end position="636"/>
    </location>
</feature>
<keyword evidence="3 5" id="KW-1133">Transmembrane helix</keyword>
<dbReference type="GO" id="GO:0005886">
    <property type="term" value="C:plasma membrane"/>
    <property type="evidence" value="ECO:0007669"/>
    <property type="project" value="TreeGrafter"/>
</dbReference>
<feature type="transmembrane region" description="Helical" evidence="5">
    <location>
        <begin position="412"/>
        <end position="435"/>
    </location>
</feature>
<keyword evidence="2 5" id="KW-0812">Transmembrane</keyword>
<dbReference type="GO" id="GO:0007166">
    <property type="term" value="P:cell surface receptor signaling pathway"/>
    <property type="evidence" value="ECO:0007669"/>
    <property type="project" value="InterPro"/>
</dbReference>
<keyword evidence="4 5" id="KW-0472">Membrane</keyword>
<dbReference type="AlphaFoldDB" id="A0A336KTJ3"/>
<dbReference type="InterPro" id="IPR017981">
    <property type="entry name" value="GPCR_2-like_7TM"/>
</dbReference>
<feature type="transmembrane region" description="Helical" evidence="5">
    <location>
        <begin position="447"/>
        <end position="469"/>
    </location>
</feature>
<dbReference type="CDD" id="cd15039">
    <property type="entry name" value="7tmB3_Methuselah-like"/>
    <property type="match status" value="1"/>
</dbReference>
<feature type="transmembrane region" description="Helical" evidence="5">
    <location>
        <begin position="481"/>
        <end position="503"/>
    </location>
</feature>
<dbReference type="VEuPathDB" id="VectorBase:CSON013820"/>
<dbReference type="PANTHER" id="PTHR47154:SF2">
    <property type="entry name" value="G-PROTEIN COUPLED RECEPTOR MTH-RELATED"/>
    <property type="match status" value="1"/>
</dbReference>
<dbReference type="EMBL" id="UFQT01000718">
    <property type="protein sequence ID" value="SSX26756.1"/>
    <property type="molecule type" value="Genomic_DNA"/>
</dbReference>
<dbReference type="PANTHER" id="PTHR47154">
    <property type="entry name" value="G-PROTEIN COUPLED RECEPTOR MTH-RELATED"/>
    <property type="match status" value="1"/>
</dbReference>
<reference evidence="8" key="2">
    <citation type="submission" date="2018-07" db="EMBL/GenBank/DDBJ databases">
        <authorList>
            <person name="Quirk P.G."/>
            <person name="Krulwich T.A."/>
        </authorList>
    </citation>
    <scope>NUCLEOTIDE SEQUENCE</scope>
</reference>